<proteinExistence type="predicted"/>
<dbReference type="GO" id="GO:0009927">
    <property type="term" value="F:histidine phosphotransfer kinase activity"/>
    <property type="evidence" value="ECO:0007669"/>
    <property type="project" value="TreeGrafter"/>
</dbReference>
<dbReference type="InterPro" id="IPR003594">
    <property type="entry name" value="HATPase_dom"/>
</dbReference>
<dbReference type="KEGG" id="eaz:JHT90_01475"/>
<dbReference type="GO" id="GO:0005886">
    <property type="term" value="C:plasma membrane"/>
    <property type="evidence" value="ECO:0007669"/>
    <property type="project" value="TreeGrafter"/>
</dbReference>
<feature type="domain" description="Histidine kinase" evidence="8">
    <location>
        <begin position="288"/>
        <end position="500"/>
    </location>
</feature>
<dbReference type="RefSeq" id="WP_201093228.1">
    <property type="nucleotide sequence ID" value="NZ_CP067393.1"/>
</dbReference>
<dbReference type="InterPro" id="IPR003661">
    <property type="entry name" value="HisK_dim/P_dom"/>
</dbReference>
<keyword evidence="10" id="KW-1185">Reference proteome</keyword>
<dbReference type="CDD" id="cd00082">
    <property type="entry name" value="HisKA"/>
    <property type="match status" value="1"/>
</dbReference>
<evidence type="ECO:0000256" key="7">
    <source>
        <dbReference type="SAM" id="Phobius"/>
    </source>
</evidence>
<dbReference type="GO" id="GO:0000155">
    <property type="term" value="F:phosphorelay sensor kinase activity"/>
    <property type="evidence" value="ECO:0007669"/>
    <property type="project" value="InterPro"/>
</dbReference>
<dbReference type="SUPFAM" id="SSF47384">
    <property type="entry name" value="Homodimeric domain of signal transducing histidine kinase"/>
    <property type="match status" value="1"/>
</dbReference>
<keyword evidence="4" id="KW-0808">Transferase</keyword>
<evidence type="ECO:0000256" key="3">
    <source>
        <dbReference type="ARBA" id="ARBA00022553"/>
    </source>
</evidence>
<dbReference type="PRINTS" id="PR00344">
    <property type="entry name" value="BCTRLSENSOR"/>
</dbReference>
<feature type="transmembrane region" description="Helical" evidence="7">
    <location>
        <begin position="246"/>
        <end position="269"/>
    </location>
</feature>
<protein>
    <recommendedName>
        <fullName evidence="2">histidine kinase</fullName>
        <ecNumber evidence="2">2.7.13.3</ecNumber>
    </recommendedName>
</protein>
<keyword evidence="7" id="KW-0472">Membrane</keyword>
<reference evidence="9 10" key="1">
    <citation type="submission" date="2021-01" db="EMBL/GenBank/DDBJ databases">
        <title>Entomomonas sp. F2A isolated from a house cricket (Acheta domesticus).</title>
        <authorList>
            <person name="Spergser J."/>
            <person name="Busse H.-J."/>
        </authorList>
    </citation>
    <scope>NUCLEOTIDE SEQUENCE [LARGE SCALE GENOMIC DNA]</scope>
    <source>
        <strain evidence="9 10">F2A</strain>
    </source>
</reference>
<keyword evidence="3" id="KW-0597">Phosphoprotein</keyword>
<comment type="catalytic activity">
    <reaction evidence="1">
        <text>ATP + protein L-histidine = ADP + protein N-phospho-L-histidine.</text>
        <dbReference type="EC" id="2.7.13.3"/>
    </reaction>
</comment>
<dbReference type="AlphaFoldDB" id="A0A974RX97"/>
<organism evidence="9 10">
    <name type="scientific">Entomomonas asaccharolytica</name>
    <dbReference type="NCBI Taxonomy" id="2785331"/>
    <lineage>
        <taxon>Bacteria</taxon>
        <taxon>Pseudomonadati</taxon>
        <taxon>Pseudomonadota</taxon>
        <taxon>Gammaproteobacteria</taxon>
        <taxon>Pseudomonadales</taxon>
        <taxon>Pseudomonadaceae</taxon>
        <taxon>Entomomonas</taxon>
    </lineage>
</organism>
<dbReference type="InterPro" id="IPR005467">
    <property type="entry name" value="His_kinase_dom"/>
</dbReference>
<dbReference type="Pfam" id="PF02518">
    <property type="entry name" value="HATPase_c"/>
    <property type="match status" value="1"/>
</dbReference>
<dbReference type="PANTHER" id="PTHR43047">
    <property type="entry name" value="TWO-COMPONENT HISTIDINE PROTEIN KINASE"/>
    <property type="match status" value="1"/>
</dbReference>
<gene>
    <name evidence="9" type="ORF">JHT90_01475</name>
</gene>
<dbReference type="SMART" id="SM00388">
    <property type="entry name" value="HisKA"/>
    <property type="match status" value="1"/>
</dbReference>
<dbReference type="Pfam" id="PF00512">
    <property type="entry name" value="HisKA"/>
    <property type="match status" value="1"/>
</dbReference>
<dbReference type="FunFam" id="1.10.287.130:FF:000001">
    <property type="entry name" value="Two-component sensor histidine kinase"/>
    <property type="match status" value="1"/>
</dbReference>
<sequence length="507" mass="57619">MTTSKAPKSYAFFLIIGLIIFGLVGYLGFRTIEHQALLKHYQIEEIAQSRINEADKFIKNLLNQKATRLDAIANFLQLDDYSLKQFTDNDTDVDNLFILQNNQLTYPNQQTDLSQKQQQLIATITPLINDPNSLYAPSITNENIRPHSGWYINYSNQTPLLIYWSNKDSLTIGFCISYVNFLADVINNANLSYDNGSLKITENDRLLYQSTTDINNLHLLANKNLAYPLTNWQISYYGEPTHTLAIYLWGIVIILLLLIAIGLILYNLYREYMRTTRQAMQQVNFVSQVSHELKTPLTNITLYAELLKEEQEAENTDQQAYTEVIINESQRLSRLIQNILSFTKTPKIHLTTFNLSETLIQIAHTFSPSFKSKGINLVLTIPDNIKVTSDIDRVTQIICNFLSNSEKYAAQGKQVDLSLMPHTNYIDIQVRDYGNGIANKEHKLIFTPFYRIKSTITEGVSGTGIGLTIAKQLATSLQAEILITNTNPGVCFTLRLWQLTDSQGTGN</sequence>
<evidence type="ECO:0000256" key="5">
    <source>
        <dbReference type="ARBA" id="ARBA00022777"/>
    </source>
</evidence>
<dbReference type="PANTHER" id="PTHR43047:SF72">
    <property type="entry name" value="OSMOSENSING HISTIDINE PROTEIN KINASE SLN1"/>
    <property type="match status" value="1"/>
</dbReference>
<dbReference type="InterPro" id="IPR004358">
    <property type="entry name" value="Sig_transdc_His_kin-like_C"/>
</dbReference>
<keyword evidence="7" id="KW-1133">Transmembrane helix</keyword>
<dbReference type="PROSITE" id="PS50109">
    <property type="entry name" value="HIS_KIN"/>
    <property type="match status" value="1"/>
</dbReference>
<dbReference type="EC" id="2.7.13.3" evidence="2"/>
<evidence type="ECO:0000256" key="6">
    <source>
        <dbReference type="ARBA" id="ARBA00023012"/>
    </source>
</evidence>
<evidence type="ECO:0000313" key="9">
    <source>
        <dbReference type="EMBL" id="QQP85957.1"/>
    </source>
</evidence>
<dbReference type="InterPro" id="IPR036890">
    <property type="entry name" value="HATPase_C_sf"/>
</dbReference>
<dbReference type="SMART" id="SM00387">
    <property type="entry name" value="HATPase_c"/>
    <property type="match status" value="1"/>
</dbReference>
<name>A0A974RX97_9GAMM</name>
<keyword evidence="7" id="KW-0812">Transmembrane</keyword>
<keyword evidence="5 9" id="KW-0418">Kinase</keyword>
<evidence type="ECO:0000259" key="8">
    <source>
        <dbReference type="PROSITE" id="PS50109"/>
    </source>
</evidence>
<evidence type="ECO:0000256" key="4">
    <source>
        <dbReference type="ARBA" id="ARBA00022679"/>
    </source>
</evidence>
<dbReference type="Gene3D" id="1.10.287.130">
    <property type="match status" value="1"/>
</dbReference>
<accession>A0A974RX97</accession>
<feature type="transmembrane region" description="Helical" evidence="7">
    <location>
        <begin position="12"/>
        <end position="29"/>
    </location>
</feature>
<dbReference type="SUPFAM" id="SSF55874">
    <property type="entry name" value="ATPase domain of HSP90 chaperone/DNA topoisomerase II/histidine kinase"/>
    <property type="match status" value="1"/>
</dbReference>
<keyword evidence="6" id="KW-0902">Two-component regulatory system</keyword>
<evidence type="ECO:0000256" key="1">
    <source>
        <dbReference type="ARBA" id="ARBA00000085"/>
    </source>
</evidence>
<evidence type="ECO:0000313" key="10">
    <source>
        <dbReference type="Proteomes" id="UP000595278"/>
    </source>
</evidence>
<dbReference type="Gene3D" id="3.30.565.10">
    <property type="entry name" value="Histidine kinase-like ATPase, C-terminal domain"/>
    <property type="match status" value="1"/>
</dbReference>
<dbReference type="Proteomes" id="UP000595278">
    <property type="component" value="Chromosome"/>
</dbReference>
<dbReference type="InterPro" id="IPR036097">
    <property type="entry name" value="HisK_dim/P_sf"/>
</dbReference>
<evidence type="ECO:0000256" key="2">
    <source>
        <dbReference type="ARBA" id="ARBA00012438"/>
    </source>
</evidence>
<dbReference type="EMBL" id="CP067393">
    <property type="protein sequence ID" value="QQP85957.1"/>
    <property type="molecule type" value="Genomic_DNA"/>
</dbReference>